<accession>A0ABC9P875</accession>
<evidence type="ECO:0000313" key="3">
    <source>
        <dbReference type="Proteomes" id="UP000004933"/>
    </source>
</evidence>
<evidence type="ECO:0000256" key="1">
    <source>
        <dbReference type="SAM" id="Phobius"/>
    </source>
</evidence>
<sequence length="52" mass="6108">MVLWEGEKMKKFQVKEWSWIVIACSFLVLAFTEKQIMFGVLGLSFLTFAFND</sequence>
<reference evidence="2 3" key="1">
    <citation type="submission" date="2010-09" db="EMBL/GenBank/DDBJ databases">
        <authorList>
            <person name="Weinstock G."/>
            <person name="Sodergren E."/>
            <person name="Clifton S."/>
            <person name="Fulton L."/>
            <person name="Fulton B."/>
            <person name="Courtney L."/>
            <person name="Fronick C."/>
            <person name="Harrison M."/>
            <person name="Strong C."/>
            <person name="Farmer C."/>
            <person name="Delahaunty K."/>
            <person name="Markovic C."/>
            <person name="Hall O."/>
            <person name="Minx P."/>
            <person name="Tomlinson C."/>
            <person name="Mitreva M."/>
            <person name="Hou S."/>
            <person name="Chen J."/>
            <person name="Wollam A."/>
            <person name="Pepin K.H."/>
            <person name="Johnson M."/>
            <person name="Bhonagiri V."/>
            <person name="Zhang X."/>
            <person name="Suruliraj S."/>
            <person name="Warren W."/>
            <person name="Chinwalla A."/>
            <person name="Mardis E.R."/>
            <person name="Wilson R.K."/>
        </authorList>
    </citation>
    <scope>NUCLEOTIDE SEQUENCE [LARGE SCALE GENOMIC DNA]</scope>
    <source>
        <strain evidence="2 3">TX0630</strain>
    </source>
</reference>
<dbReference type="Proteomes" id="UP000004933">
    <property type="component" value="Unassembled WGS sequence"/>
</dbReference>
<keyword evidence="1" id="KW-0812">Transmembrane</keyword>
<protein>
    <submittedName>
        <fullName evidence="2">Uncharacterized protein</fullName>
    </submittedName>
</protein>
<feature type="transmembrane region" description="Helical" evidence="1">
    <location>
        <begin position="20"/>
        <end position="50"/>
    </location>
</feature>
<keyword evidence="1" id="KW-0472">Membrane</keyword>
<name>A0ABC9P875_ENTFL</name>
<dbReference type="EMBL" id="AEBE01000027">
    <property type="protein sequence ID" value="EFU91216.1"/>
    <property type="molecule type" value="Genomic_DNA"/>
</dbReference>
<dbReference type="AlphaFoldDB" id="A0ABC9P875"/>
<comment type="caution">
    <text evidence="2">The sequence shown here is derived from an EMBL/GenBank/DDBJ whole genome shotgun (WGS) entry which is preliminary data.</text>
</comment>
<organism evidence="2 3">
    <name type="scientific">Enterococcus faecalis TX0630</name>
    <dbReference type="NCBI Taxonomy" id="749508"/>
    <lineage>
        <taxon>Bacteria</taxon>
        <taxon>Bacillati</taxon>
        <taxon>Bacillota</taxon>
        <taxon>Bacilli</taxon>
        <taxon>Lactobacillales</taxon>
        <taxon>Enterococcaceae</taxon>
        <taxon>Enterococcus</taxon>
    </lineage>
</organism>
<proteinExistence type="predicted"/>
<keyword evidence="1" id="KW-1133">Transmembrane helix</keyword>
<evidence type="ECO:0000313" key="2">
    <source>
        <dbReference type="EMBL" id="EFU91216.1"/>
    </source>
</evidence>
<gene>
    <name evidence="2" type="ORF">HMPREF9511_00795</name>
</gene>